<dbReference type="GO" id="GO:0005615">
    <property type="term" value="C:extracellular space"/>
    <property type="evidence" value="ECO:0007669"/>
    <property type="project" value="InterPro"/>
</dbReference>
<proteinExistence type="predicted"/>
<sequence length="854" mass="87765">MASPIIRFDAQGRFLSNSLIEKSGQQIYTPHSYADAFNLAIPSTIADEPDGSVITVGGSVSGVIDSTGDADRYTVNLVAGQTYSVSLRGTGVNALNDSLLSIFGPSNALVNYDDDGGNGLYSIITFTAATSGTYSIFAESFANAGDPGTGSYTVDVRQQGVDSVGATNATSVAIGLGTVFGFRETGTDVDRYAVTLEAGKLYTFEVAGGADYETDFLSVPTGELDTILRLRNAAGTLIGTNDDIDFPNDISSGFSFLATSSGTFYLDVTAYSGQTGGYVLETNEVDLSSYDPLDSIDWVSANNVPFTNVNGTPTAYVYFAPAGQNFGETADDGVSPMVTFGWNDYEKQQVMQALEEYEKILGVNYEITTDVNQATFRLMTTSSDQYGAYFYPQDPAYGTQQGIGVFNVDSGGWSLPGQASLQRGGYAFAVILHEFGHAHGLAHPHDNGGGSDVMLGVTASTGSYGLFDLNQGVYTVMSYNDAWDKHPDGPSPFTLAGIGRGWSGSLSAFDIAKLQERYGVHANNTGNDVYQLQDANATGTFYQTIWDTAGTDSIQYSGNRNARIDLLAATLDYSPTGGGVVSFVDDIWGGYTIANGVVIENASAGGGNDQLLGNSANNVLNGNGGDDILVGRAGADTLNGGAGFDTVSFAGSAAAVTASLAGLNGFGGDAAGDRFSSVEALSGSDFGDTLTGGSNNDTLSGLGGDDTLAGGNGLDVLLGGIGNDSLTGGNGNDTLDGGDGADTLSGGNDNDSLRGGAGNDTVDGGNGNDVVNGGAGDDTLKGGNGDDDFVFADAGTDTITGYQANETIDLSAFGIDSSAVTITAGKIFVELGANDLTIFVQGANVTMADILFTA</sequence>
<comment type="caution">
    <text evidence="8">The sequence shown here is derived from an EMBL/GenBank/DDBJ whole genome shotgun (WGS) entry which is preliminary data.</text>
</comment>
<keyword evidence="4" id="KW-0677">Repeat</keyword>
<keyword evidence="9" id="KW-1185">Reference proteome</keyword>
<dbReference type="SUPFAM" id="SSF55486">
    <property type="entry name" value="Metalloproteases ('zincins'), catalytic domain"/>
    <property type="match status" value="1"/>
</dbReference>
<reference evidence="8 9" key="1">
    <citation type="submission" date="2018-03" db="EMBL/GenBank/DDBJ databases">
        <title>The draft genome of Sphingosinicella sp. GL-C-18.</title>
        <authorList>
            <person name="Liu L."/>
            <person name="Li L."/>
            <person name="Liang L."/>
            <person name="Zhang X."/>
            <person name="Wang T."/>
        </authorList>
    </citation>
    <scope>NUCLEOTIDE SEQUENCE [LARGE SCALE GENOMIC DNA]</scope>
    <source>
        <strain evidence="8 9">GL-C-18</strain>
    </source>
</reference>
<comment type="subcellular location">
    <subcellularLocation>
        <location evidence="2">Secreted</location>
    </subcellularLocation>
</comment>
<name>A0A2P7QH84_9SPHN</name>
<feature type="region of interest" description="Disordered" evidence="5">
    <location>
        <begin position="729"/>
        <end position="766"/>
    </location>
</feature>
<dbReference type="InterPro" id="IPR024079">
    <property type="entry name" value="MetalloPept_cat_dom_sf"/>
</dbReference>
<dbReference type="OrthoDB" id="733404at2"/>
<dbReference type="Pfam" id="PF00353">
    <property type="entry name" value="HemolysinCabind"/>
    <property type="match status" value="4"/>
</dbReference>
<evidence type="ECO:0000313" key="9">
    <source>
        <dbReference type="Proteomes" id="UP000241167"/>
    </source>
</evidence>
<dbReference type="SUPFAM" id="SSF51120">
    <property type="entry name" value="beta-Roll"/>
    <property type="match status" value="2"/>
</dbReference>
<dbReference type="InterPro" id="IPR013858">
    <property type="entry name" value="Peptidase_M10B_C"/>
</dbReference>
<evidence type="ECO:0000313" key="8">
    <source>
        <dbReference type="EMBL" id="PSJ37319.1"/>
    </source>
</evidence>
<dbReference type="RefSeq" id="WP_106515311.1">
    <property type="nucleotide sequence ID" value="NZ_PXYI01000009.1"/>
</dbReference>
<dbReference type="EMBL" id="PXYI01000009">
    <property type="protein sequence ID" value="PSJ37319.1"/>
    <property type="molecule type" value="Genomic_DNA"/>
</dbReference>
<feature type="domain" description="Peptidase C-terminal archaeal/bacterial" evidence="6">
    <location>
        <begin position="188"/>
        <end position="269"/>
    </location>
</feature>
<evidence type="ECO:0000256" key="3">
    <source>
        <dbReference type="ARBA" id="ARBA00022525"/>
    </source>
</evidence>
<evidence type="ECO:0000256" key="2">
    <source>
        <dbReference type="ARBA" id="ARBA00004613"/>
    </source>
</evidence>
<dbReference type="PANTHER" id="PTHR38340:SF1">
    <property type="entry name" value="S-LAYER PROTEIN"/>
    <property type="match status" value="1"/>
</dbReference>
<evidence type="ECO:0000259" key="7">
    <source>
        <dbReference type="Pfam" id="PF08548"/>
    </source>
</evidence>
<dbReference type="InterPro" id="IPR007280">
    <property type="entry name" value="Peptidase_C_arc/bac"/>
</dbReference>
<dbReference type="Pfam" id="PF04151">
    <property type="entry name" value="PPC"/>
    <property type="match status" value="2"/>
</dbReference>
<feature type="domain" description="Peptidase M10 serralysin C-terminal" evidence="7">
    <location>
        <begin position="518"/>
        <end position="641"/>
    </location>
</feature>
<dbReference type="Gene3D" id="2.150.10.10">
    <property type="entry name" value="Serralysin-like metalloprotease, C-terminal"/>
    <property type="match status" value="2"/>
</dbReference>
<evidence type="ECO:0000256" key="5">
    <source>
        <dbReference type="SAM" id="MobiDB-lite"/>
    </source>
</evidence>
<feature type="domain" description="Peptidase C-terminal archaeal/bacterial" evidence="6">
    <location>
        <begin position="69"/>
        <end position="136"/>
    </location>
</feature>
<dbReference type="InterPro" id="IPR018511">
    <property type="entry name" value="Hemolysin-typ_Ca-bd_CS"/>
</dbReference>
<comment type="cofactor">
    <cofactor evidence="1">
        <name>Ca(2+)</name>
        <dbReference type="ChEBI" id="CHEBI:29108"/>
    </cofactor>
</comment>
<accession>A0A2P7QH84</accession>
<dbReference type="SUPFAM" id="SSF89260">
    <property type="entry name" value="Collagen-binding domain"/>
    <property type="match status" value="1"/>
</dbReference>
<dbReference type="Gene3D" id="2.60.120.380">
    <property type="match status" value="2"/>
</dbReference>
<keyword evidence="3" id="KW-0964">Secreted</keyword>
<organism evidence="8 9">
    <name type="scientific">Allosphingosinicella deserti</name>
    <dbReference type="NCBI Taxonomy" id="2116704"/>
    <lineage>
        <taxon>Bacteria</taxon>
        <taxon>Pseudomonadati</taxon>
        <taxon>Pseudomonadota</taxon>
        <taxon>Alphaproteobacteria</taxon>
        <taxon>Sphingomonadales</taxon>
        <taxon>Sphingomonadaceae</taxon>
        <taxon>Allosphingosinicella</taxon>
    </lineage>
</organism>
<evidence type="ECO:0000256" key="4">
    <source>
        <dbReference type="ARBA" id="ARBA00022737"/>
    </source>
</evidence>
<evidence type="ECO:0008006" key="10">
    <source>
        <dbReference type="Google" id="ProtNLM"/>
    </source>
</evidence>
<dbReference type="GO" id="GO:0008237">
    <property type="term" value="F:metallopeptidase activity"/>
    <property type="evidence" value="ECO:0007669"/>
    <property type="project" value="InterPro"/>
</dbReference>
<dbReference type="Proteomes" id="UP000241167">
    <property type="component" value="Unassembled WGS sequence"/>
</dbReference>
<dbReference type="InterPro" id="IPR001343">
    <property type="entry name" value="Hemolysn_Ca-bd"/>
</dbReference>
<dbReference type="Gene3D" id="3.40.390.10">
    <property type="entry name" value="Collagenase (Catalytic Domain)"/>
    <property type="match status" value="1"/>
</dbReference>
<dbReference type="GO" id="GO:0005509">
    <property type="term" value="F:calcium ion binding"/>
    <property type="evidence" value="ECO:0007669"/>
    <property type="project" value="InterPro"/>
</dbReference>
<dbReference type="PANTHER" id="PTHR38340">
    <property type="entry name" value="S-LAYER PROTEIN"/>
    <property type="match status" value="1"/>
</dbReference>
<protein>
    <recommendedName>
        <fullName evidence="10">Peptidase metallopeptidase domain-containing protein</fullName>
    </recommendedName>
</protein>
<dbReference type="PRINTS" id="PR00313">
    <property type="entry name" value="CABNDNGRPT"/>
</dbReference>
<gene>
    <name evidence="8" type="ORF">C7I55_22645</name>
</gene>
<dbReference type="PROSITE" id="PS00330">
    <property type="entry name" value="HEMOLYSIN_CALCIUM"/>
    <property type="match status" value="1"/>
</dbReference>
<dbReference type="InterPro" id="IPR011049">
    <property type="entry name" value="Serralysin-like_metalloprot_C"/>
</dbReference>
<dbReference type="InterPro" id="IPR050557">
    <property type="entry name" value="RTX_toxin/Mannuronan_C5-epim"/>
</dbReference>
<dbReference type="AlphaFoldDB" id="A0A2P7QH84"/>
<evidence type="ECO:0000259" key="6">
    <source>
        <dbReference type="Pfam" id="PF04151"/>
    </source>
</evidence>
<evidence type="ECO:0000256" key="1">
    <source>
        <dbReference type="ARBA" id="ARBA00001913"/>
    </source>
</evidence>
<dbReference type="Pfam" id="PF08548">
    <property type="entry name" value="Peptidase_M10_C"/>
    <property type="match status" value="1"/>
</dbReference>